<dbReference type="AlphaFoldDB" id="A0A074ML92"/>
<gene>
    <name evidence="2" type="ORF">EH32_15255</name>
</gene>
<evidence type="ECO:0000256" key="1">
    <source>
        <dbReference type="SAM" id="MobiDB-lite"/>
    </source>
</evidence>
<sequence length="343" mass="36826">MIMRDPSDDSDAPGDGATPGSPRGGVTLQGGAVGDPVCGPAFTYRAPGVMPLPVIVAVPHAGRVYPAETLAAMRDVRLSQLRLEDRLVDLVAEEVARTTGAALLIAHAPRALLDLNRAEDDVDWGMVEGGRLSDRQADCQGEGAARVEGQGRSNRRARSGLGLVPRRLPGFGEIWKRPLAMGEIEGRIERIHRPYHELLERELRRVRAQWGAALLIDLHSMPPLRLQAGESRAPHYVLGDRFGASCDARLIGRAFRHLDAEGCASAHNRPYAGGYVLDRHAAPARGLHAIQVEICRSAYLDVDLAEPSPGLVPVARMIASLVRELGAETARLASGGDFAQAAE</sequence>
<accession>A0A074ML92</accession>
<proteinExistence type="predicted"/>
<feature type="region of interest" description="Disordered" evidence="1">
    <location>
        <begin position="1"/>
        <end position="31"/>
    </location>
</feature>
<name>A0A074ML92_9SPHN</name>
<dbReference type="Pfam" id="PF05013">
    <property type="entry name" value="FGase"/>
    <property type="match status" value="1"/>
</dbReference>
<keyword evidence="2" id="KW-0378">Hydrolase</keyword>
<evidence type="ECO:0000313" key="3">
    <source>
        <dbReference type="Proteomes" id="UP000027866"/>
    </source>
</evidence>
<dbReference type="RefSeq" id="WP_236922310.1">
    <property type="nucleotide sequence ID" value="NZ_CP017057.1"/>
</dbReference>
<dbReference type="GO" id="GO:0016787">
    <property type="term" value="F:hydrolase activity"/>
    <property type="evidence" value="ECO:0007669"/>
    <property type="project" value="UniProtKB-KW"/>
</dbReference>
<dbReference type="EMBL" id="JMIX01000009">
    <property type="protein sequence ID" value="KEO92613.1"/>
    <property type="molecule type" value="Genomic_DNA"/>
</dbReference>
<comment type="caution">
    <text evidence="2">The sequence shown here is derived from an EMBL/GenBank/DDBJ whole genome shotgun (WGS) entry which is preliminary data.</text>
</comment>
<dbReference type="Gene3D" id="3.40.630.40">
    <property type="entry name" value="Zn-dependent exopeptidases"/>
    <property type="match status" value="1"/>
</dbReference>
<keyword evidence="3" id="KW-1185">Reference proteome</keyword>
<dbReference type="InterPro" id="IPR007709">
    <property type="entry name" value="N-FG_amidohydro"/>
</dbReference>
<reference evidence="2 3" key="1">
    <citation type="submission" date="2014-04" db="EMBL/GenBank/DDBJ databases">
        <title>A comprehensive comparison of genomes of Erythrobacter spp. Strains.</title>
        <authorList>
            <person name="Zheng Q."/>
        </authorList>
    </citation>
    <scope>NUCLEOTIDE SEQUENCE [LARGE SCALE GENOMIC DNA]</scope>
    <source>
        <strain evidence="2 3">DSM 8509</strain>
    </source>
</reference>
<protein>
    <submittedName>
        <fullName evidence="2">N-formylglutamate amidohydrolase</fullName>
    </submittedName>
</protein>
<dbReference type="SUPFAM" id="SSF53187">
    <property type="entry name" value="Zn-dependent exopeptidases"/>
    <property type="match status" value="1"/>
</dbReference>
<dbReference type="PATRIC" id="fig|39960.10.peg.1319"/>
<organism evidence="2 3">
    <name type="scientific">Erythrobacter litoralis</name>
    <dbReference type="NCBI Taxonomy" id="39960"/>
    <lineage>
        <taxon>Bacteria</taxon>
        <taxon>Pseudomonadati</taxon>
        <taxon>Pseudomonadota</taxon>
        <taxon>Alphaproteobacteria</taxon>
        <taxon>Sphingomonadales</taxon>
        <taxon>Erythrobacteraceae</taxon>
        <taxon>Erythrobacter/Porphyrobacter group</taxon>
        <taxon>Erythrobacter</taxon>
    </lineage>
</organism>
<dbReference type="Proteomes" id="UP000027866">
    <property type="component" value="Unassembled WGS sequence"/>
</dbReference>
<evidence type="ECO:0000313" key="2">
    <source>
        <dbReference type="EMBL" id="KEO92613.1"/>
    </source>
</evidence>
<dbReference type="KEGG" id="elq:Ga0102493_112225"/>